<proteinExistence type="predicted"/>
<name>A0A6C0LEG8_9ZZZZ</name>
<sequence>MTGGMAGVAMYEHNKIIRYIEVAEKRQQIIDKMRKDLTRGK</sequence>
<protein>
    <submittedName>
        <fullName evidence="1">Uncharacterized protein</fullName>
    </submittedName>
</protein>
<accession>A0A6C0LEG8</accession>
<evidence type="ECO:0000313" key="1">
    <source>
        <dbReference type="EMBL" id="QHU27964.1"/>
    </source>
</evidence>
<dbReference type="AlphaFoldDB" id="A0A6C0LEG8"/>
<dbReference type="EMBL" id="MN740466">
    <property type="protein sequence ID" value="QHU27964.1"/>
    <property type="molecule type" value="Genomic_DNA"/>
</dbReference>
<reference evidence="1" key="1">
    <citation type="journal article" date="2020" name="Nature">
        <title>Giant virus diversity and host interactions through global metagenomics.</title>
        <authorList>
            <person name="Schulz F."/>
            <person name="Roux S."/>
            <person name="Paez-Espino D."/>
            <person name="Jungbluth S."/>
            <person name="Walsh D.A."/>
            <person name="Denef V.J."/>
            <person name="McMahon K.D."/>
            <person name="Konstantinidis K.T."/>
            <person name="Eloe-Fadrosh E.A."/>
            <person name="Kyrpides N.C."/>
            <person name="Woyke T."/>
        </authorList>
    </citation>
    <scope>NUCLEOTIDE SEQUENCE</scope>
    <source>
        <strain evidence="1">GVMAG-M-3300027769-26</strain>
    </source>
</reference>
<organism evidence="1">
    <name type="scientific">viral metagenome</name>
    <dbReference type="NCBI Taxonomy" id="1070528"/>
    <lineage>
        <taxon>unclassified sequences</taxon>
        <taxon>metagenomes</taxon>
        <taxon>organismal metagenomes</taxon>
    </lineage>
</organism>